<keyword evidence="2" id="KW-1133">Transmembrane helix</keyword>
<dbReference type="EMBL" id="BHGK01000001">
    <property type="protein sequence ID" value="GCA67543.1"/>
    <property type="molecule type" value="Genomic_DNA"/>
</dbReference>
<keyword evidence="5" id="KW-1185">Reference proteome</keyword>
<feature type="chain" id="PRO_5017233032" description="GLUG domain-containing protein" evidence="3">
    <location>
        <begin position="31"/>
        <end position="597"/>
    </location>
</feature>
<sequence>MQKGKSMKILMIGILSLVLCAAWSPKTVRAEGTAPTAPYGVWTDSAATEFAGGTGTKADPYQIATAEQLAKLAADVNSGVYGKTHSGEYFVLMADLDLSAHRWIPVGNGTNASSFHTFDGFFNGANHTISGLYVDESNEQYSAGLFGHVTLTNAVEEVTLQNLKVVNAYVKTEAVDPDGVGILAGHLSNVKVRNCEVSGTVEGSENVGGMIGIASYANVKECMADVQVTGKGRTGGMTGNDYQGYYAKCQAKGKVNGGWCTGGFVGVLFVSSEVEYCKSEAEVRAYDWNCGGFAGYLEEDVQIKNCVATGDVISTVTNVLPKVSGFAGTVLTSSITDSHATGKVTGGITDCPAGGFVGSNERATVSGCSFDAEINTGLSGVGIEQAPGQIEIQAGSTKEVLANICEDYEGGHAVGEVLVVEPTCTEDGKKYQSCTRCGTELNVELIPASGHQWNSEYTVDKEATCTEDGSESIHCSKCDATKDSRKIPAKGHSYGEWVVVKEPTATAKGLKEKVCEVCRDKITEELPMLESEKKTEDSKKQDTSSKNQEKAQGKTSGKKTAKTVVKTGDDSSMAGWSLLILASAGVFLVMQFKRKRR</sequence>
<keyword evidence="2" id="KW-0812">Transmembrane</keyword>
<name>A0A391PCX3_9FIRM</name>
<feature type="compositionally biased region" description="Basic and acidic residues" evidence="1">
    <location>
        <begin position="529"/>
        <end position="552"/>
    </location>
</feature>
<dbReference type="InterPro" id="IPR011050">
    <property type="entry name" value="Pectin_lyase_fold/virulence"/>
</dbReference>
<proteinExistence type="predicted"/>
<gene>
    <name evidence="4" type="ORF">KGMB01110_19790</name>
</gene>
<feature type="signal peptide" evidence="3">
    <location>
        <begin position="1"/>
        <end position="30"/>
    </location>
</feature>
<evidence type="ECO:0008006" key="6">
    <source>
        <dbReference type="Google" id="ProtNLM"/>
    </source>
</evidence>
<dbReference type="Gene3D" id="2.160.20.110">
    <property type="match status" value="2"/>
</dbReference>
<evidence type="ECO:0000256" key="3">
    <source>
        <dbReference type="SAM" id="SignalP"/>
    </source>
</evidence>
<dbReference type="AlphaFoldDB" id="A0A391PCX3"/>
<dbReference type="Proteomes" id="UP000265643">
    <property type="component" value="Unassembled WGS sequence"/>
</dbReference>
<evidence type="ECO:0000256" key="2">
    <source>
        <dbReference type="SAM" id="Phobius"/>
    </source>
</evidence>
<feature type="region of interest" description="Disordered" evidence="1">
    <location>
        <begin position="529"/>
        <end position="563"/>
    </location>
</feature>
<keyword evidence="2" id="KW-0472">Membrane</keyword>
<dbReference type="SUPFAM" id="SSF51126">
    <property type="entry name" value="Pectin lyase-like"/>
    <property type="match status" value="1"/>
</dbReference>
<comment type="caution">
    <text evidence="4">The sequence shown here is derived from an EMBL/GenBank/DDBJ whole genome shotgun (WGS) entry which is preliminary data.</text>
</comment>
<reference evidence="5" key="1">
    <citation type="submission" date="2018-09" db="EMBL/GenBank/DDBJ databases">
        <title>Draft Genome Sequence of Mediterraneibacter sp. KCTC 15684.</title>
        <authorList>
            <person name="Kim J.S."/>
            <person name="Han K.I."/>
            <person name="Suh M.K."/>
            <person name="Lee K.C."/>
            <person name="Eom M.K."/>
            <person name="Lee J.H."/>
            <person name="Park S.H."/>
            <person name="Kang S.W."/>
            <person name="Park J.E."/>
            <person name="Oh B.S."/>
            <person name="Yu S.Y."/>
            <person name="Choi S.H."/>
            <person name="Lee D.H."/>
            <person name="Yoon H."/>
            <person name="Kim B."/>
            <person name="Yang S.J."/>
            <person name="Lee J.S."/>
        </authorList>
    </citation>
    <scope>NUCLEOTIDE SEQUENCE [LARGE SCALE GENOMIC DNA]</scope>
    <source>
        <strain evidence="5">KCTC 15684</strain>
    </source>
</reference>
<protein>
    <recommendedName>
        <fullName evidence="6">GLUG domain-containing protein</fullName>
    </recommendedName>
</protein>
<accession>A0A391PCX3</accession>
<organism evidence="4 5">
    <name type="scientific">Mediterraneibacter butyricigenes</name>
    <dbReference type="NCBI Taxonomy" id="2316025"/>
    <lineage>
        <taxon>Bacteria</taxon>
        <taxon>Bacillati</taxon>
        <taxon>Bacillota</taxon>
        <taxon>Clostridia</taxon>
        <taxon>Lachnospirales</taxon>
        <taxon>Lachnospiraceae</taxon>
        <taxon>Mediterraneibacter</taxon>
    </lineage>
</organism>
<feature type="transmembrane region" description="Helical" evidence="2">
    <location>
        <begin position="573"/>
        <end position="592"/>
    </location>
</feature>
<evidence type="ECO:0000313" key="4">
    <source>
        <dbReference type="EMBL" id="GCA67543.1"/>
    </source>
</evidence>
<dbReference type="RefSeq" id="WP_117603527.1">
    <property type="nucleotide sequence ID" value="NZ_BHGK01000001.1"/>
</dbReference>
<evidence type="ECO:0000313" key="5">
    <source>
        <dbReference type="Proteomes" id="UP000265643"/>
    </source>
</evidence>
<evidence type="ECO:0000256" key="1">
    <source>
        <dbReference type="SAM" id="MobiDB-lite"/>
    </source>
</evidence>
<keyword evidence="3" id="KW-0732">Signal</keyword>